<dbReference type="GO" id="GO:0005814">
    <property type="term" value="C:centriole"/>
    <property type="evidence" value="ECO:0007669"/>
    <property type="project" value="TreeGrafter"/>
</dbReference>
<reference evidence="2" key="1">
    <citation type="journal article" date="2014" name="PLoS Negl. Trop. Dis.">
        <title>An updated insight into the Sialotranscriptome of Triatoma infestans: developmental stage and geographic variations.</title>
        <authorList>
            <person name="Schwarz A."/>
            <person name="Medrano-Mercado N."/>
            <person name="Schaub G.A."/>
            <person name="Struchiner C.J."/>
            <person name="Bargues M.D."/>
            <person name="Levy M.Z."/>
            <person name="Ribeiro J.M."/>
        </authorList>
    </citation>
    <scope>NUCLEOTIDE SEQUENCE</scope>
    <source>
        <strain evidence="2">Chile</strain>
        <tissue evidence="2">Salivary glands</tissue>
    </source>
</reference>
<feature type="domain" description="Rotatin N-terminal" evidence="1">
    <location>
        <begin position="7"/>
        <end position="70"/>
    </location>
</feature>
<accession>A0A023EXG4</accession>
<dbReference type="GO" id="GO:0032053">
    <property type="term" value="P:ciliary basal body organization"/>
    <property type="evidence" value="ECO:0007669"/>
    <property type="project" value="TreeGrafter"/>
</dbReference>
<dbReference type="Gene3D" id="1.25.10.10">
    <property type="entry name" value="Leucine-rich Repeat Variant"/>
    <property type="match status" value="2"/>
</dbReference>
<proteinExistence type="evidence at transcript level"/>
<dbReference type="SUPFAM" id="SSF48371">
    <property type="entry name" value="ARM repeat"/>
    <property type="match status" value="2"/>
</dbReference>
<organism evidence="2">
    <name type="scientific">Triatoma infestans</name>
    <name type="common">Assassin bug</name>
    <dbReference type="NCBI Taxonomy" id="30076"/>
    <lineage>
        <taxon>Eukaryota</taxon>
        <taxon>Metazoa</taxon>
        <taxon>Ecdysozoa</taxon>
        <taxon>Arthropoda</taxon>
        <taxon>Hexapoda</taxon>
        <taxon>Insecta</taxon>
        <taxon>Pterygota</taxon>
        <taxon>Neoptera</taxon>
        <taxon>Paraneoptera</taxon>
        <taxon>Hemiptera</taxon>
        <taxon>Heteroptera</taxon>
        <taxon>Panheteroptera</taxon>
        <taxon>Cimicomorpha</taxon>
        <taxon>Reduviidae</taxon>
        <taxon>Triatominae</taxon>
        <taxon>Triatoma</taxon>
    </lineage>
</organism>
<dbReference type="GO" id="GO:0010457">
    <property type="term" value="P:centriole-centriole cohesion"/>
    <property type="evidence" value="ECO:0007669"/>
    <property type="project" value="TreeGrafter"/>
</dbReference>
<name>A0A023EXG4_TRIIF</name>
<sequence length="1836" mass="206305">LGHELEEIRVRALECIISKLNLGVLNSESLLDHPDLFFNLINWFNQHTVPCRATVLNLILRLCKTEKDVVNQFLRYDPGFKIIHSSVHDDEQTIFKELCDLAEITFPEICSERKDISENGKNISDEVKLDTTSEGQQYDFTYDSLDKPTILSSFNDNYVSKSQTKSEKSRSSESSGRVLWPALQLDNADNSVLNTVYTSLRDPSQSAQAVYFFTTVVLHDFPPQVFLHNTAILSALVDLHASDCCDEYVLQCFRSLTKSLIKYFNYNIDPAVISANVTKAATEILTEDIGASGDSVPIHAAASPSNAINHSIVGPLSVEDYCGLLLERLDTKVPEVLKLLYLCILDFNSFWNESNSRTNFLKASISSTLVKLARTLGNAKSMDAISRLETQLSVYKILKALIPLEISMTVVPREMQEILTRTLLEPVLYLLFPDVHKLFLAYVETFKYQKETIYRDYEEVGKSLEAGACFLNHTTELNLNEVLKIFKSSLIGLEFHQQYRIIAVFIDMITSKYELETSQLEAAQEIILMLLSSSDDHIKSSTYESCCEAVTKYLGPDKCLSKDDPLPRLSFVINTKALTEIVSFGLTSNDPQICKWAETILTLILKCQMLLTAQSWTRLIGELSLVLPLLQAFSSQHSVLGRTIISTLDPDMSKILHLTDMQVLTGNLRLLFSKDVVSYEEAKIRLMYMLDLSTKLCALNNPFNFSEDPLQGKPNPPCNYAEESLLRVLEVISSCPDNDRALVKSALTQLSLIMEDYTLHIVFLDNHGLDLVNKLLFSSVEDLEEDSVQFYSPSISILKNLARYNIQLRHDFAINYKLYCCILKGLFIFNTEWRIQRDVAQLLALMAYSDVILTTIDTVSFPDILITRIRIPFELVSHAKVSQYTLPSKRSRLQENKTVVKSLALRWSVAQYKGGVQEAITKELKDLPQTPFLVVSLQSFRDLIESHIPHNVRSLLQSLAMANSHKSASEAIFLLNRYLNIMEMSHCEKELNNLSWESSFLRYLTTLPASVPDQTLLVGIIRCLISVLECLPIQNKWISSLLKDPSSVLCTLLTQILIADSTPLDKELSVEILTLIETCIERTTDKSWDHTLKILVQCLSQSHTHKFYSLAIMDKLLTCLLKMTSMKLVFNPKPLWLLMNAFHCSSANSYMGITITRLNLLCLCNLLALKTKNKTKDWQAAECKWLEKLLASRDLIVKSAALELISGLCFDSSSTNALISLLPTLWQTSLSILLDHNEASLAREQAAIVCSNIIITSQNKGYVKACNEVGLFGCLAIIAARFDFHPSRQHNAFFQDCSLSSVTEVSSDDTMIVSSISTPGLVTACCNLVLNLMSKDKDEIACLAQGFILELFRQVSKWQSCKAVYSQEMIDMYTSVGKLLVQFTDQTSAAIKDCIPVLVWLLQDSTYTKNVDRTRLTVQIIHLIASIVNYQDEVKVIFTKEAMESICFVIKEAPASLDLETAVSVTHLAPYLTSDVNIELIRGLRGNGLAERILLAGVLGTSHAATQVALEEGFLEPLVTRLKETYVELAVIPPDIPRNKKANSVLYNLWVDVNLLTNFLAGCVEAKEKCAQLGLADGVHKIWAWCLLDVALLCSLLQALINFTADSVLAASTLVLTSTMAGVGQRKCPTSNSLLHAVIALHSKDIYGPEVKKLLLELMVHACQAQECRVVMNKSNMLNEFLKLRQKKSSILEEIEVAWLEFLEVYTNFIEGQTTIMKNEDVLNYIISFLSGHKPLSRMLAISVLRNLLFNTANKQKFIVADKLLQTLSELLLDESIVERELQDIALITWYLVANSHRGKNAVKAVGLVSRLKFAISKDCNIHLMPLFNEIMEIFK</sequence>
<feature type="non-terminal residue" evidence="2">
    <location>
        <position position="1"/>
    </location>
</feature>
<dbReference type="InterPro" id="IPR030791">
    <property type="entry name" value="Rotatin"/>
</dbReference>
<protein>
    <recommendedName>
        <fullName evidence="1">Rotatin N-terminal domain-containing protein</fullName>
    </recommendedName>
</protein>
<evidence type="ECO:0000313" key="2">
    <source>
        <dbReference type="EMBL" id="JAC13626.1"/>
    </source>
</evidence>
<dbReference type="InterPro" id="IPR029249">
    <property type="entry name" value="Rotatin_N"/>
</dbReference>
<dbReference type="PANTHER" id="PTHR31691">
    <property type="entry name" value="ROTATIN"/>
    <property type="match status" value="1"/>
</dbReference>
<dbReference type="InterPro" id="IPR011989">
    <property type="entry name" value="ARM-like"/>
</dbReference>
<dbReference type="GO" id="GO:0005813">
    <property type="term" value="C:centrosome"/>
    <property type="evidence" value="ECO:0007669"/>
    <property type="project" value="InterPro"/>
</dbReference>
<evidence type="ECO:0000259" key="1">
    <source>
        <dbReference type="Pfam" id="PF14726"/>
    </source>
</evidence>
<dbReference type="Pfam" id="PF14726">
    <property type="entry name" value="RTTN_N"/>
    <property type="match status" value="1"/>
</dbReference>
<dbReference type="PANTHER" id="PTHR31691:SF1">
    <property type="entry name" value="ROTATIN"/>
    <property type="match status" value="1"/>
</dbReference>
<dbReference type="InterPro" id="IPR016024">
    <property type="entry name" value="ARM-type_fold"/>
</dbReference>
<dbReference type="EMBL" id="GBBI01005086">
    <property type="protein sequence ID" value="JAC13626.1"/>
    <property type="molecule type" value="mRNA"/>
</dbReference>
<dbReference type="GO" id="GO:0007099">
    <property type="term" value="P:centriole replication"/>
    <property type="evidence" value="ECO:0007669"/>
    <property type="project" value="TreeGrafter"/>
</dbReference>
<dbReference type="GO" id="GO:0036064">
    <property type="term" value="C:ciliary basal body"/>
    <property type="evidence" value="ECO:0007669"/>
    <property type="project" value="InterPro"/>
</dbReference>